<evidence type="ECO:0000313" key="7">
    <source>
        <dbReference type="Proteomes" id="UP000254720"/>
    </source>
</evidence>
<organism evidence="6 7">
    <name type="scientific">Aquicella lusitana</name>
    <dbReference type="NCBI Taxonomy" id="254246"/>
    <lineage>
        <taxon>Bacteria</taxon>
        <taxon>Pseudomonadati</taxon>
        <taxon>Pseudomonadota</taxon>
        <taxon>Gammaproteobacteria</taxon>
        <taxon>Legionellales</taxon>
        <taxon>Coxiellaceae</taxon>
        <taxon>Aquicella</taxon>
    </lineage>
</organism>
<comment type="similarity">
    <text evidence="4">Belongs to the ABC transporter superfamily. Macrolide exporter (TC 3.A.1.122) family.</text>
</comment>
<protein>
    <submittedName>
        <fullName evidence="6">Putative ABC transport system ATP-binding protein</fullName>
    </submittedName>
</protein>
<evidence type="ECO:0000256" key="1">
    <source>
        <dbReference type="ARBA" id="ARBA00022448"/>
    </source>
</evidence>
<dbReference type="PROSITE" id="PS00211">
    <property type="entry name" value="ABC_TRANSPORTER_1"/>
    <property type="match status" value="1"/>
</dbReference>
<dbReference type="InterPro" id="IPR003593">
    <property type="entry name" value="AAA+_ATPase"/>
</dbReference>
<dbReference type="PANTHER" id="PTHR24220">
    <property type="entry name" value="IMPORT ATP-BINDING PROTEIN"/>
    <property type="match status" value="1"/>
</dbReference>
<evidence type="ECO:0000256" key="3">
    <source>
        <dbReference type="ARBA" id="ARBA00022840"/>
    </source>
</evidence>
<dbReference type="AlphaFoldDB" id="A0A370GSX5"/>
<dbReference type="InterPro" id="IPR017911">
    <property type="entry name" value="MacB-like_ATP-bd"/>
</dbReference>
<keyword evidence="2" id="KW-0547">Nucleotide-binding</keyword>
<dbReference type="Gene3D" id="3.40.50.300">
    <property type="entry name" value="P-loop containing nucleotide triphosphate hydrolases"/>
    <property type="match status" value="1"/>
</dbReference>
<comment type="caution">
    <text evidence="6">The sequence shown here is derived from an EMBL/GenBank/DDBJ whole genome shotgun (WGS) entry which is preliminary data.</text>
</comment>
<dbReference type="Pfam" id="PF00005">
    <property type="entry name" value="ABC_tran"/>
    <property type="match status" value="1"/>
</dbReference>
<dbReference type="GO" id="GO:0016887">
    <property type="term" value="F:ATP hydrolysis activity"/>
    <property type="evidence" value="ECO:0007669"/>
    <property type="project" value="InterPro"/>
</dbReference>
<dbReference type="InterPro" id="IPR027417">
    <property type="entry name" value="P-loop_NTPase"/>
</dbReference>
<keyword evidence="3 6" id="KW-0067">ATP-binding</keyword>
<dbReference type="InterPro" id="IPR003439">
    <property type="entry name" value="ABC_transporter-like_ATP-bd"/>
</dbReference>
<dbReference type="PROSITE" id="PS50893">
    <property type="entry name" value="ABC_TRANSPORTER_2"/>
    <property type="match status" value="1"/>
</dbReference>
<dbReference type="GO" id="GO:1902495">
    <property type="term" value="C:transmembrane transporter complex"/>
    <property type="evidence" value="ECO:0007669"/>
    <property type="project" value="UniProtKB-ARBA"/>
</dbReference>
<dbReference type="GO" id="GO:0005886">
    <property type="term" value="C:plasma membrane"/>
    <property type="evidence" value="ECO:0007669"/>
    <property type="project" value="TreeGrafter"/>
</dbReference>
<keyword evidence="1" id="KW-0813">Transport</keyword>
<name>A0A370GSX5_9COXI</name>
<dbReference type="Proteomes" id="UP000254720">
    <property type="component" value="Unassembled WGS sequence"/>
</dbReference>
<dbReference type="FunFam" id="3.40.50.300:FF:000032">
    <property type="entry name" value="Export ABC transporter ATP-binding protein"/>
    <property type="match status" value="1"/>
</dbReference>
<evidence type="ECO:0000313" key="6">
    <source>
        <dbReference type="EMBL" id="RDI46591.1"/>
    </source>
</evidence>
<feature type="domain" description="ABC transporter" evidence="5">
    <location>
        <begin position="5"/>
        <end position="223"/>
    </location>
</feature>
<evidence type="ECO:0000256" key="2">
    <source>
        <dbReference type="ARBA" id="ARBA00022741"/>
    </source>
</evidence>
<sequence length="224" mass="24685">MSSLVSLENVSKVYQLGEHAFSALKNIYFELERGEMTAIVGASGSGKSTLMNIIGFLDRCTTGRYLFAGADVSDLAEQDLAGIRNTKIGFVFQSFFLLPRSNALQNVMLPLFYRGTPRQEAKENAMHLLDKVGVGHLAYHKPNQLSGGQQQRVAIARALVTNPEIILADEPTGALDSQTGEEVMQLFVDLNRNEGRTIVIITHDNEVSRRCQRVVTIKDGRIAC</sequence>
<evidence type="ECO:0000256" key="4">
    <source>
        <dbReference type="ARBA" id="ARBA00038388"/>
    </source>
</evidence>
<evidence type="ECO:0000259" key="5">
    <source>
        <dbReference type="PROSITE" id="PS50893"/>
    </source>
</evidence>
<keyword evidence="7" id="KW-1185">Reference proteome</keyword>
<dbReference type="InterPro" id="IPR015854">
    <property type="entry name" value="ABC_transpr_LolD-like"/>
</dbReference>
<dbReference type="GO" id="GO:0022857">
    <property type="term" value="F:transmembrane transporter activity"/>
    <property type="evidence" value="ECO:0007669"/>
    <property type="project" value="TreeGrafter"/>
</dbReference>
<dbReference type="EMBL" id="QQAX01000005">
    <property type="protein sequence ID" value="RDI46591.1"/>
    <property type="molecule type" value="Genomic_DNA"/>
</dbReference>
<dbReference type="InterPro" id="IPR017871">
    <property type="entry name" value="ABC_transporter-like_CS"/>
</dbReference>
<dbReference type="CDD" id="cd03255">
    <property type="entry name" value="ABC_MJ0796_LolCDE_FtsE"/>
    <property type="match status" value="1"/>
</dbReference>
<dbReference type="PANTHER" id="PTHR24220:SF86">
    <property type="entry name" value="ABC TRANSPORTER ABCH.1"/>
    <property type="match status" value="1"/>
</dbReference>
<reference evidence="6 7" key="1">
    <citation type="submission" date="2018-07" db="EMBL/GenBank/DDBJ databases">
        <title>Genomic Encyclopedia of Type Strains, Phase IV (KMG-IV): sequencing the most valuable type-strain genomes for metagenomic binning, comparative biology and taxonomic classification.</title>
        <authorList>
            <person name="Goeker M."/>
        </authorList>
    </citation>
    <scope>NUCLEOTIDE SEQUENCE [LARGE SCALE GENOMIC DNA]</scope>
    <source>
        <strain evidence="6 7">DSM 16500</strain>
    </source>
</reference>
<dbReference type="SUPFAM" id="SSF52540">
    <property type="entry name" value="P-loop containing nucleoside triphosphate hydrolases"/>
    <property type="match status" value="1"/>
</dbReference>
<accession>A0A370GSX5</accession>
<gene>
    <name evidence="6" type="ORF">C8D86_105115</name>
</gene>
<dbReference type="SMART" id="SM00382">
    <property type="entry name" value="AAA"/>
    <property type="match status" value="1"/>
</dbReference>
<dbReference type="GO" id="GO:0005524">
    <property type="term" value="F:ATP binding"/>
    <property type="evidence" value="ECO:0007669"/>
    <property type="project" value="UniProtKB-KW"/>
</dbReference>
<proteinExistence type="inferred from homology"/>